<protein>
    <submittedName>
        <fullName evidence="2">Uncharacterized protein</fullName>
    </submittedName>
</protein>
<dbReference type="EMBL" id="JAWZYT010002573">
    <property type="protein sequence ID" value="KAK4303517.1"/>
    <property type="molecule type" value="Genomic_DNA"/>
</dbReference>
<keyword evidence="1" id="KW-1133">Transmembrane helix</keyword>
<dbReference type="Proteomes" id="UP001292094">
    <property type="component" value="Unassembled WGS sequence"/>
</dbReference>
<feature type="transmembrane region" description="Helical" evidence="1">
    <location>
        <begin position="114"/>
        <end position="138"/>
    </location>
</feature>
<sequence length="199" mass="21948">MLAKSRHLASIFEDLSPSGEGQLIQVPQGRSKFKRVQNYIVPAHYISTNLAEKLLNLLSRQLLTAVQVSLDTFSLITGGTDGDLRTEEDIMLSLHNLDCCVRSVRRGLQGVVRYYFPIFSLILTSSTIAITLETYVLIRGLHFNGATVVLLVLSVALIAQLCLIAGNFLSEVDKAVDILMEVKCKTVNTAVKARVRLTD</sequence>
<evidence type="ECO:0000313" key="3">
    <source>
        <dbReference type="Proteomes" id="UP001292094"/>
    </source>
</evidence>
<keyword evidence="1" id="KW-0812">Transmembrane</keyword>
<evidence type="ECO:0000313" key="2">
    <source>
        <dbReference type="EMBL" id="KAK4303517.1"/>
    </source>
</evidence>
<reference evidence="2" key="1">
    <citation type="submission" date="2023-11" db="EMBL/GenBank/DDBJ databases">
        <title>Genome assemblies of two species of porcelain crab, Petrolisthes cinctipes and Petrolisthes manimaculis (Anomura: Porcellanidae).</title>
        <authorList>
            <person name="Angst P."/>
        </authorList>
    </citation>
    <scope>NUCLEOTIDE SEQUENCE</scope>
    <source>
        <strain evidence="2">PB745_02</strain>
        <tissue evidence="2">Gill</tissue>
    </source>
</reference>
<comment type="caution">
    <text evidence="2">The sequence shown here is derived from an EMBL/GenBank/DDBJ whole genome shotgun (WGS) entry which is preliminary data.</text>
</comment>
<proteinExistence type="predicted"/>
<feature type="transmembrane region" description="Helical" evidence="1">
    <location>
        <begin position="150"/>
        <end position="170"/>
    </location>
</feature>
<evidence type="ECO:0000256" key="1">
    <source>
        <dbReference type="SAM" id="Phobius"/>
    </source>
</evidence>
<keyword evidence="3" id="KW-1185">Reference proteome</keyword>
<name>A0AAE1PA94_9EUCA</name>
<organism evidence="2 3">
    <name type="scientific">Petrolisthes manimaculis</name>
    <dbReference type="NCBI Taxonomy" id="1843537"/>
    <lineage>
        <taxon>Eukaryota</taxon>
        <taxon>Metazoa</taxon>
        <taxon>Ecdysozoa</taxon>
        <taxon>Arthropoda</taxon>
        <taxon>Crustacea</taxon>
        <taxon>Multicrustacea</taxon>
        <taxon>Malacostraca</taxon>
        <taxon>Eumalacostraca</taxon>
        <taxon>Eucarida</taxon>
        <taxon>Decapoda</taxon>
        <taxon>Pleocyemata</taxon>
        <taxon>Anomura</taxon>
        <taxon>Galatheoidea</taxon>
        <taxon>Porcellanidae</taxon>
        <taxon>Petrolisthes</taxon>
    </lineage>
</organism>
<gene>
    <name evidence="2" type="ORF">Pmani_024472</name>
</gene>
<accession>A0AAE1PA94</accession>
<dbReference type="AlphaFoldDB" id="A0AAE1PA94"/>
<keyword evidence="1" id="KW-0472">Membrane</keyword>